<sequence length="241" mass="26809">MATMNPTRTTPGPAGARLPVPPRTARNARSEQAEHTRARILATAERLFAEHGVFSVSNRQISEAAGQGNNTAVGYHFGTKADLVRALVRRHDEGMEELRRRLYAHHDGSTEVRDWVTCVVRPFTEHLISLGTPSWYARFAAQLMTEPKLRELAAEQMRHAHTLHAVIEALHGCLPSLSPQVRAERNEMAHTLIVHMCAQRERTLPDDRESAAALWNATATGLIDAIEGLMRAPVSGRDRPR</sequence>
<feature type="compositionally biased region" description="Polar residues" evidence="4">
    <location>
        <begin position="1"/>
        <end position="10"/>
    </location>
</feature>
<dbReference type="Pfam" id="PF00440">
    <property type="entry name" value="TetR_N"/>
    <property type="match status" value="1"/>
</dbReference>
<evidence type="ECO:0000256" key="2">
    <source>
        <dbReference type="ARBA" id="ARBA00023125"/>
    </source>
</evidence>
<evidence type="ECO:0000256" key="4">
    <source>
        <dbReference type="SAM" id="MobiDB-lite"/>
    </source>
</evidence>
<dbReference type="SUPFAM" id="SSF46689">
    <property type="entry name" value="Homeodomain-like"/>
    <property type="match status" value="1"/>
</dbReference>
<feature type="domain" description="HTH tetR-type" evidence="5">
    <location>
        <begin position="40"/>
        <end position="87"/>
    </location>
</feature>
<accession>A0A8J3FQE3</accession>
<dbReference type="EMBL" id="BMMX01000017">
    <property type="protein sequence ID" value="GGL00128.1"/>
    <property type="molecule type" value="Genomic_DNA"/>
</dbReference>
<proteinExistence type="predicted"/>
<dbReference type="Gene3D" id="1.10.357.10">
    <property type="entry name" value="Tetracycline Repressor, domain 2"/>
    <property type="match status" value="1"/>
</dbReference>
<dbReference type="InterPro" id="IPR001647">
    <property type="entry name" value="HTH_TetR"/>
</dbReference>
<evidence type="ECO:0000259" key="6">
    <source>
        <dbReference type="Pfam" id="PF17939"/>
    </source>
</evidence>
<dbReference type="Pfam" id="PF17939">
    <property type="entry name" value="TetR_C_30"/>
    <property type="match status" value="1"/>
</dbReference>
<keyword evidence="2" id="KW-0238">DNA-binding</keyword>
<dbReference type="PANTHER" id="PTHR30055">
    <property type="entry name" value="HTH-TYPE TRANSCRIPTIONAL REGULATOR RUTR"/>
    <property type="match status" value="1"/>
</dbReference>
<gene>
    <name evidence="7" type="ORF">GCM10012284_38180</name>
</gene>
<dbReference type="InterPro" id="IPR009057">
    <property type="entry name" value="Homeodomain-like_sf"/>
</dbReference>
<dbReference type="InterPro" id="IPR041586">
    <property type="entry name" value="PsrA_TetR_C"/>
</dbReference>
<evidence type="ECO:0000313" key="8">
    <source>
        <dbReference type="Proteomes" id="UP000656042"/>
    </source>
</evidence>
<feature type="region of interest" description="Disordered" evidence="4">
    <location>
        <begin position="1"/>
        <end position="34"/>
    </location>
</feature>
<keyword evidence="8" id="KW-1185">Reference proteome</keyword>
<evidence type="ECO:0000256" key="3">
    <source>
        <dbReference type="ARBA" id="ARBA00023163"/>
    </source>
</evidence>
<reference evidence="7" key="1">
    <citation type="journal article" date="2014" name="Int. J. Syst. Evol. Microbiol.">
        <title>Complete genome sequence of Corynebacterium casei LMG S-19264T (=DSM 44701T), isolated from a smear-ripened cheese.</title>
        <authorList>
            <consortium name="US DOE Joint Genome Institute (JGI-PGF)"/>
            <person name="Walter F."/>
            <person name="Albersmeier A."/>
            <person name="Kalinowski J."/>
            <person name="Ruckert C."/>
        </authorList>
    </citation>
    <scope>NUCLEOTIDE SEQUENCE</scope>
    <source>
        <strain evidence="7">CGMCC 4.7299</strain>
    </source>
</reference>
<dbReference type="GO" id="GO:0000976">
    <property type="term" value="F:transcription cis-regulatory region binding"/>
    <property type="evidence" value="ECO:0007669"/>
    <property type="project" value="TreeGrafter"/>
</dbReference>
<comment type="caution">
    <text evidence="7">The sequence shown here is derived from an EMBL/GenBank/DDBJ whole genome shotgun (WGS) entry which is preliminary data.</text>
</comment>
<evidence type="ECO:0000256" key="1">
    <source>
        <dbReference type="ARBA" id="ARBA00023015"/>
    </source>
</evidence>
<keyword evidence="1" id="KW-0805">Transcription regulation</keyword>
<feature type="domain" description="PsrA tetracyclin repressor-like C-terminal" evidence="6">
    <location>
        <begin position="118"/>
        <end position="222"/>
    </location>
</feature>
<organism evidence="7 8">
    <name type="scientific">Mangrovihabitans endophyticus</name>
    <dbReference type="NCBI Taxonomy" id="1751298"/>
    <lineage>
        <taxon>Bacteria</taxon>
        <taxon>Bacillati</taxon>
        <taxon>Actinomycetota</taxon>
        <taxon>Actinomycetes</taxon>
        <taxon>Micromonosporales</taxon>
        <taxon>Micromonosporaceae</taxon>
        <taxon>Mangrovihabitans</taxon>
    </lineage>
</organism>
<dbReference type="GO" id="GO:0003700">
    <property type="term" value="F:DNA-binding transcription factor activity"/>
    <property type="evidence" value="ECO:0007669"/>
    <property type="project" value="TreeGrafter"/>
</dbReference>
<reference evidence="7" key="2">
    <citation type="submission" date="2020-09" db="EMBL/GenBank/DDBJ databases">
        <authorList>
            <person name="Sun Q."/>
            <person name="Zhou Y."/>
        </authorList>
    </citation>
    <scope>NUCLEOTIDE SEQUENCE</scope>
    <source>
        <strain evidence="7">CGMCC 4.7299</strain>
    </source>
</reference>
<name>A0A8J3FQE3_9ACTN</name>
<keyword evidence="3" id="KW-0804">Transcription</keyword>
<dbReference type="AlphaFoldDB" id="A0A8J3FQE3"/>
<evidence type="ECO:0000259" key="5">
    <source>
        <dbReference type="Pfam" id="PF00440"/>
    </source>
</evidence>
<dbReference type="Proteomes" id="UP000656042">
    <property type="component" value="Unassembled WGS sequence"/>
</dbReference>
<evidence type="ECO:0000313" key="7">
    <source>
        <dbReference type="EMBL" id="GGL00128.1"/>
    </source>
</evidence>
<dbReference type="InterPro" id="IPR050109">
    <property type="entry name" value="HTH-type_TetR-like_transc_reg"/>
</dbReference>
<dbReference type="PANTHER" id="PTHR30055:SF234">
    <property type="entry name" value="HTH-TYPE TRANSCRIPTIONAL REGULATOR BETI"/>
    <property type="match status" value="1"/>
</dbReference>
<protein>
    <submittedName>
        <fullName evidence="7">TetR family transcriptional regulator</fullName>
    </submittedName>
</protein>